<protein>
    <submittedName>
        <fullName evidence="2">Dabb family protein</fullName>
    </submittedName>
</protein>
<keyword evidence="3" id="KW-1185">Reference proteome</keyword>
<sequence length="99" mass="11413">MLRHIVFFSVAAEENREKVQKGLELLKTNPHKRHLEVGCVDKKLDAISQTVDFVVYGEFDDEEQLAAYKAHPVYQESIDLVRPLREMRVAADYVVPEAE</sequence>
<organism evidence="2 3">
    <name type="scientific">Pseudohoeflea suaedae</name>
    <dbReference type="NCBI Taxonomy" id="877384"/>
    <lineage>
        <taxon>Bacteria</taxon>
        <taxon>Pseudomonadati</taxon>
        <taxon>Pseudomonadota</taxon>
        <taxon>Alphaproteobacteria</taxon>
        <taxon>Hyphomicrobiales</taxon>
        <taxon>Rhizobiaceae</taxon>
        <taxon>Pseudohoeflea</taxon>
    </lineage>
</organism>
<dbReference type="Gene3D" id="3.30.70.100">
    <property type="match status" value="1"/>
</dbReference>
<dbReference type="SUPFAM" id="SSF54909">
    <property type="entry name" value="Dimeric alpha+beta barrel"/>
    <property type="match status" value="1"/>
</dbReference>
<dbReference type="Proteomes" id="UP000295131">
    <property type="component" value="Unassembled WGS sequence"/>
</dbReference>
<dbReference type="InterPro" id="IPR013097">
    <property type="entry name" value="Dabb"/>
</dbReference>
<evidence type="ECO:0000259" key="1">
    <source>
        <dbReference type="PROSITE" id="PS51502"/>
    </source>
</evidence>
<evidence type="ECO:0000313" key="3">
    <source>
        <dbReference type="Proteomes" id="UP000295131"/>
    </source>
</evidence>
<feature type="domain" description="Stress-response A/B barrel" evidence="1">
    <location>
        <begin position="2"/>
        <end position="93"/>
    </location>
</feature>
<accession>A0A4R5PQ82</accession>
<dbReference type="SMART" id="SM00886">
    <property type="entry name" value="Dabb"/>
    <property type="match status" value="1"/>
</dbReference>
<reference evidence="2 3" key="1">
    <citation type="journal article" date="2013" name="Int. J. Syst. Evol. Microbiol.">
        <title>Hoeflea suaedae sp. nov., an endophytic bacterium isolated from the root of the halophyte Suaeda maritima.</title>
        <authorList>
            <person name="Chung E.J."/>
            <person name="Park J.A."/>
            <person name="Pramanik P."/>
            <person name="Bibi F."/>
            <person name="Jeon C.O."/>
            <person name="Chung Y.R."/>
        </authorList>
    </citation>
    <scope>NUCLEOTIDE SEQUENCE [LARGE SCALE GENOMIC DNA]</scope>
    <source>
        <strain evidence="2 3">YC6898</strain>
    </source>
</reference>
<dbReference type="AlphaFoldDB" id="A0A4R5PQ82"/>
<dbReference type="PROSITE" id="PS51502">
    <property type="entry name" value="S_R_A_B_BARREL"/>
    <property type="match status" value="1"/>
</dbReference>
<dbReference type="EMBL" id="SMSI01000001">
    <property type="protein sequence ID" value="TDH38841.1"/>
    <property type="molecule type" value="Genomic_DNA"/>
</dbReference>
<evidence type="ECO:0000313" key="2">
    <source>
        <dbReference type="EMBL" id="TDH38841.1"/>
    </source>
</evidence>
<gene>
    <name evidence="2" type="ORF">E2A64_07035</name>
</gene>
<proteinExistence type="predicted"/>
<comment type="caution">
    <text evidence="2">The sequence shown here is derived from an EMBL/GenBank/DDBJ whole genome shotgun (WGS) entry which is preliminary data.</text>
</comment>
<dbReference type="RefSeq" id="WP_133283675.1">
    <property type="nucleotide sequence ID" value="NZ_SMSI01000001.1"/>
</dbReference>
<dbReference type="InterPro" id="IPR011008">
    <property type="entry name" value="Dimeric_a/b-barrel"/>
</dbReference>
<dbReference type="Pfam" id="PF07876">
    <property type="entry name" value="Dabb"/>
    <property type="match status" value="1"/>
</dbReference>
<name>A0A4R5PQ82_9HYPH</name>
<dbReference type="OrthoDB" id="9813140at2"/>